<protein>
    <recommendedName>
        <fullName evidence="1">Cupin type-2 domain-containing protein</fullName>
    </recommendedName>
</protein>
<dbReference type="SUPFAM" id="SSF51182">
    <property type="entry name" value="RmlC-like cupins"/>
    <property type="match status" value="1"/>
</dbReference>
<dbReference type="PANTHER" id="PTHR40112">
    <property type="entry name" value="H2HPP ISOMERASE"/>
    <property type="match status" value="1"/>
</dbReference>
<dbReference type="Proteomes" id="UP000242015">
    <property type="component" value="Unassembled WGS sequence"/>
</dbReference>
<proteinExistence type="predicted"/>
<dbReference type="InterPro" id="IPR011051">
    <property type="entry name" value="RmlC_Cupin_sf"/>
</dbReference>
<name>A0A2R6CCQ6_9ARCH</name>
<organism evidence="2 3">
    <name type="scientific">Candidatus Marsarchaeota G2 archaeon BE_D</name>
    <dbReference type="NCBI Taxonomy" id="1978158"/>
    <lineage>
        <taxon>Archaea</taxon>
        <taxon>Candidatus Marsarchaeota</taxon>
        <taxon>Candidatus Marsarchaeota group 2</taxon>
    </lineage>
</organism>
<dbReference type="Gene3D" id="2.60.120.10">
    <property type="entry name" value="Jelly Rolls"/>
    <property type="match status" value="1"/>
</dbReference>
<dbReference type="EMBL" id="NEXF01000068">
    <property type="protein sequence ID" value="PSO08610.1"/>
    <property type="molecule type" value="Genomic_DNA"/>
</dbReference>
<sequence length="124" mass="13944">MVISVHIDKVRSTNPSGFEGVTQRIVYADGLMIQKVDATGRTYLPFHRHPETQLSLVLRGTIEVKVEKEKNVFEKLKCSKGYVFWIPSNALHDASIVSDAGASWLSIYTPPRESYKSYAVGLSW</sequence>
<dbReference type="PANTHER" id="PTHR40112:SF1">
    <property type="entry name" value="H2HPP ISOMERASE"/>
    <property type="match status" value="1"/>
</dbReference>
<evidence type="ECO:0000313" key="3">
    <source>
        <dbReference type="Proteomes" id="UP000242015"/>
    </source>
</evidence>
<feature type="domain" description="Cupin type-2" evidence="1">
    <location>
        <begin position="40"/>
        <end position="108"/>
    </location>
</feature>
<dbReference type="AlphaFoldDB" id="A0A2R6CCQ6"/>
<dbReference type="InterPro" id="IPR013096">
    <property type="entry name" value="Cupin_2"/>
</dbReference>
<dbReference type="Pfam" id="PF07883">
    <property type="entry name" value="Cupin_2"/>
    <property type="match status" value="1"/>
</dbReference>
<evidence type="ECO:0000259" key="1">
    <source>
        <dbReference type="Pfam" id="PF07883"/>
    </source>
</evidence>
<reference evidence="2 3" key="1">
    <citation type="submission" date="2017-04" db="EMBL/GenBank/DDBJ databases">
        <title>Novel microbial lineages endemic to geothermal iron-oxide mats fill important gaps in the evolutionary history of Archaea.</title>
        <authorList>
            <person name="Jay Z.J."/>
            <person name="Beam J.P."/>
            <person name="Dlakic M."/>
            <person name="Rusch D.B."/>
            <person name="Kozubal M.A."/>
            <person name="Inskeep W.P."/>
        </authorList>
    </citation>
    <scope>NUCLEOTIDE SEQUENCE [LARGE SCALE GENOMIC DNA]</scope>
    <source>
        <strain evidence="2">BE_D</strain>
    </source>
</reference>
<evidence type="ECO:0000313" key="2">
    <source>
        <dbReference type="EMBL" id="PSO08610.1"/>
    </source>
</evidence>
<gene>
    <name evidence="2" type="ORF">B9Q04_04630</name>
</gene>
<accession>A0A2R6CCQ6</accession>
<comment type="caution">
    <text evidence="2">The sequence shown here is derived from an EMBL/GenBank/DDBJ whole genome shotgun (WGS) entry which is preliminary data.</text>
</comment>
<dbReference type="InterPro" id="IPR052535">
    <property type="entry name" value="Bacilysin_H2HPP_isomerase"/>
</dbReference>
<dbReference type="InterPro" id="IPR014710">
    <property type="entry name" value="RmlC-like_jellyroll"/>
</dbReference>